<dbReference type="Proteomes" id="UP000678545">
    <property type="component" value="Unassembled WGS sequence"/>
</dbReference>
<gene>
    <name evidence="2" type="ORF">KDM90_14180</name>
</gene>
<accession>A0A941IG94</accession>
<sequence>MISLQKLSTFTRAQAFAAHLGFSIALILTVFCIIRFVWYPDVLFSLANGKDILLILSGVDVVLGPLIMLVIFNPKKKSLKFDVGAVLVCQIAFMAYGCWTVYAARPVYIAFNNSYFGLATASEVDPKDQQKASLKSLSTMPLFGPEFVGSIMPADQKEKDRIVFLSGVGLGIQHLPQYFTELEKQKAALIAAAHPAQDFDKLEADYQAKLRAFESEARANGKEVGFVPLQHHSAGAFVAVDKGTGKPIKTL</sequence>
<comment type="caution">
    <text evidence="2">The sequence shown here is derived from an EMBL/GenBank/DDBJ whole genome shotgun (WGS) entry which is preliminary data.</text>
</comment>
<name>A0A941IG94_9BURK</name>
<evidence type="ECO:0000256" key="1">
    <source>
        <dbReference type="SAM" id="Phobius"/>
    </source>
</evidence>
<dbReference type="RefSeq" id="WP_212676280.1">
    <property type="nucleotide sequence ID" value="NZ_JAGSPJ010000006.1"/>
</dbReference>
<protein>
    <recommendedName>
        <fullName evidence="4">Pilus assembly protein</fullName>
    </recommendedName>
</protein>
<keyword evidence="1" id="KW-1133">Transmembrane helix</keyword>
<proteinExistence type="predicted"/>
<dbReference type="AlphaFoldDB" id="A0A941IG94"/>
<keyword evidence="1" id="KW-0472">Membrane</keyword>
<keyword evidence="3" id="KW-1185">Reference proteome</keyword>
<dbReference type="EMBL" id="JAGSPJ010000006">
    <property type="protein sequence ID" value="MBR7801152.1"/>
    <property type="molecule type" value="Genomic_DNA"/>
</dbReference>
<evidence type="ECO:0000313" key="2">
    <source>
        <dbReference type="EMBL" id="MBR7801152.1"/>
    </source>
</evidence>
<reference evidence="2" key="1">
    <citation type="submission" date="2021-04" db="EMBL/GenBank/DDBJ databases">
        <title>novel species isolated from subtropical streams in China.</title>
        <authorList>
            <person name="Lu H."/>
        </authorList>
    </citation>
    <scope>NUCLEOTIDE SEQUENCE</scope>
    <source>
        <strain evidence="2">FT137W</strain>
    </source>
</reference>
<keyword evidence="1" id="KW-0812">Transmembrane</keyword>
<evidence type="ECO:0008006" key="4">
    <source>
        <dbReference type="Google" id="ProtNLM"/>
    </source>
</evidence>
<feature type="transmembrane region" description="Helical" evidence="1">
    <location>
        <begin position="52"/>
        <end position="72"/>
    </location>
</feature>
<organism evidence="2 3">
    <name type="scientific">Undibacterium fentianense</name>
    <dbReference type="NCBI Taxonomy" id="2828728"/>
    <lineage>
        <taxon>Bacteria</taxon>
        <taxon>Pseudomonadati</taxon>
        <taxon>Pseudomonadota</taxon>
        <taxon>Betaproteobacteria</taxon>
        <taxon>Burkholderiales</taxon>
        <taxon>Oxalobacteraceae</taxon>
        <taxon>Undibacterium</taxon>
    </lineage>
</organism>
<feature type="transmembrane region" description="Helical" evidence="1">
    <location>
        <begin position="84"/>
        <end position="104"/>
    </location>
</feature>
<feature type="transmembrane region" description="Helical" evidence="1">
    <location>
        <begin position="20"/>
        <end position="40"/>
    </location>
</feature>
<evidence type="ECO:0000313" key="3">
    <source>
        <dbReference type="Proteomes" id="UP000678545"/>
    </source>
</evidence>